<evidence type="ECO:0000256" key="1">
    <source>
        <dbReference type="SAM" id="MobiDB-lite"/>
    </source>
</evidence>
<proteinExistence type="predicted"/>
<dbReference type="Gene3D" id="3.40.710.10">
    <property type="entry name" value="DD-peptidase/beta-lactamase superfamily"/>
    <property type="match status" value="1"/>
</dbReference>
<name>A0AA36H1X8_CYLNA</name>
<evidence type="ECO:0000313" key="5">
    <source>
        <dbReference type="Proteomes" id="UP001176961"/>
    </source>
</evidence>
<feature type="domain" description="Beta-lactamase-related" evidence="3">
    <location>
        <begin position="236"/>
        <end position="600"/>
    </location>
</feature>
<dbReference type="PANTHER" id="PTHR43319:SF2">
    <property type="entry name" value="BETA-LACTAMASE-RELATED DOMAIN-CONTAINING PROTEIN"/>
    <property type="match status" value="1"/>
</dbReference>
<dbReference type="SUPFAM" id="SSF56601">
    <property type="entry name" value="beta-lactamase/transpeptidase-like"/>
    <property type="match status" value="1"/>
</dbReference>
<accession>A0AA36H1X8</accession>
<gene>
    <name evidence="4" type="ORF">CYNAS_LOCUS14549</name>
</gene>
<protein>
    <recommendedName>
        <fullName evidence="3">Beta-lactamase-related domain-containing protein</fullName>
    </recommendedName>
</protein>
<sequence length="611" mass="68280">MLPRNQTGSQILAELGAISTDKPTMKEAIPTTEDENESDEGKGEIPNCKFSACGDPMHNLTACEGIATPALIQVTTPKATARKIVGKRHLQQQDLSCTDMEGTKLDLYCVRTENVNVDLLQYQRPISTSTSPQDRALHCTTSSMGHIFTCLPTRQRPLRYPGKESSSDIDMYILFSCFISSFSFLLLAGMGLLRYAAFFGVSALLIRYGLYMLYTKHPIHVDGEIDSKFDGVQKAFEQNFEDGWEAEGASLAVFVKGRKVVDLWGGYADVQAARIWRKDTMSVVFSTTKAVAALCIALLADRGRLKYGDLVSKHWPGFAKNGKGNITIEWVMSHMAGLHYFDTPVTEEMARDHNLMRKIIEDEVPKIPPGTASGYHTYTYGWLVDQIIRHTDEKKRGIGQFLREEITQPNGIDFHIGLNLSEEYRMARVTPLPVMEVIREIIRNPPVGIIIYNIMTANKNSPFARSIANPSWSDMVTKCTINNPEHHTLEQAAAFGIGNARSLAQIFNLFVNGRIVSEKTLKFLEKPVINETDYVTQAPMVKGHGFFYRPPIGGNLPIIGHDGHGCQQLTIDLERKAVIAYVTNGVKMGMYDTCRTYVRLHNAVYDVIKHS</sequence>
<comment type="caution">
    <text evidence="4">The sequence shown here is derived from an EMBL/GenBank/DDBJ whole genome shotgun (WGS) entry which is preliminary data.</text>
</comment>
<organism evidence="4 5">
    <name type="scientific">Cylicocyclus nassatus</name>
    <name type="common">Nematode worm</name>
    <dbReference type="NCBI Taxonomy" id="53992"/>
    <lineage>
        <taxon>Eukaryota</taxon>
        <taxon>Metazoa</taxon>
        <taxon>Ecdysozoa</taxon>
        <taxon>Nematoda</taxon>
        <taxon>Chromadorea</taxon>
        <taxon>Rhabditida</taxon>
        <taxon>Rhabditina</taxon>
        <taxon>Rhabditomorpha</taxon>
        <taxon>Strongyloidea</taxon>
        <taxon>Strongylidae</taxon>
        <taxon>Cylicocyclus</taxon>
    </lineage>
</organism>
<feature type="compositionally biased region" description="Polar residues" evidence="1">
    <location>
        <begin position="1"/>
        <end position="10"/>
    </location>
</feature>
<keyword evidence="2" id="KW-1133">Transmembrane helix</keyword>
<dbReference type="InterPro" id="IPR052907">
    <property type="entry name" value="Beta-lactamase/esterase"/>
</dbReference>
<keyword evidence="2" id="KW-0812">Transmembrane</keyword>
<keyword evidence="2" id="KW-0472">Membrane</keyword>
<dbReference type="InterPro" id="IPR012338">
    <property type="entry name" value="Beta-lactam/transpept-like"/>
</dbReference>
<evidence type="ECO:0000313" key="4">
    <source>
        <dbReference type="EMBL" id="CAJ0602566.1"/>
    </source>
</evidence>
<dbReference type="InterPro" id="IPR001466">
    <property type="entry name" value="Beta-lactam-related"/>
</dbReference>
<evidence type="ECO:0000256" key="2">
    <source>
        <dbReference type="SAM" id="Phobius"/>
    </source>
</evidence>
<reference evidence="4" key="1">
    <citation type="submission" date="2023-07" db="EMBL/GenBank/DDBJ databases">
        <authorList>
            <consortium name="CYATHOMIX"/>
        </authorList>
    </citation>
    <scope>NUCLEOTIDE SEQUENCE</scope>
    <source>
        <strain evidence="4">N/A</strain>
    </source>
</reference>
<feature type="region of interest" description="Disordered" evidence="1">
    <location>
        <begin position="1"/>
        <end position="43"/>
    </location>
</feature>
<dbReference type="EMBL" id="CATQJL010000305">
    <property type="protein sequence ID" value="CAJ0602566.1"/>
    <property type="molecule type" value="Genomic_DNA"/>
</dbReference>
<keyword evidence="5" id="KW-1185">Reference proteome</keyword>
<feature type="transmembrane region" description="Helical" evidence="2">
    <location>
        <begin position="195"/>
        <end position="214"/>
    </location>
</feature>
<dbReference type="AlphaFoldDB" id="A0AA36H1X8"/>
<dbReference type="Proteomes" id="UP001176961">
    <property type="component" value="Unassembled WGS sequence"/>
</dbReference>
<evidence type="ECO:0000259" key="3">
    <source>
        <dbReference type="Pfam" id="PF00144"/>
    </source>
</evidence>
<dbReference type="PANTHER" id="PTHR43319">
    <property type="entry name" value="BETA-LACTAMASE-RELATED"/>
    <property type="match status" value="1"/>
</dbReference>
<dbReference type="Pfam" id="PF00144">
    <property type="entry name" value="Beta-lactamase"/>
    <property type="match status" value="1"/>
</dbReference>